<dbReference type="EMBL" id="BGZK01001209">
    <property type="protein sequence ID" value="GBP74479.1"/>
    <property type="molecule type" value="Genomic_DNA"/>
</dbReference>
<name>A0A4C1YIM1_EUMVA</name>
<organism evidence="1 2">
    <name type="scientific">Eumeta variegata</name>
    <name type="common">Bagworm moth</name>
    <name type="synonym">Eumeta japonica</name>
    <dbReference type="NCBI Taxonomy" id="151549"/>
    <lineage>
        <taxon>Eukaryota</taxon>
        <taxon>Metazoa</taxon>
        <taxon>Ecdysozoa</taxon>
        <taxon>Arthropoda</taxon>
        <taxon>Hexapoda</taxon>
        <taxon>Insecta</taxon>
        <taxon>Pterygota</taxon>
        <taxon>Neoptera</taxon>
        <taxon>Endopterygota</taxon>
        <taxon>Lepidoptera</taxon>
        <taxon>Glossata</taxon>
        <taxon>Ditrysia</taxon>
        <taxon>Tineoidea</taxon>
        <taxon>Psychidae</taxon>
        <taxon>Oiketicinae</taxon>
        <taxon>Eumeta</taxon>
    </lineage>
</organism>
<comment type="caution">
    <text evidence="1">The sequence shown here is derived from an EMBL/GenBank/DDBJ whole genome shotgun (WGS) entry which is preliminary data.</text>
</comment>
<evidence type="ECO:0000313" key="1">
    <source>
        <dbReference type="EMBL" id="GBP74479.1"/>
    </source>
</evidence>
<dbReference type="Proteomes" id="UP000299102">
    <property type="component" value="Unassembled WGS sequence"/>
</dbReference>
<gene>
    <name evidence="1" type="ORF">EVAR_58980_1</name>
</gene>
<keyword evidence="2" id="KW-1185">Reference proteome</keyword>
<evidence type="ECO:0000313" key="2">
    <source>
        <dbReference type="Proteomes" id="UP000299102"/>
    </source>
</evidence>
<sequence length="95" mass="10926">MTSTPSAQIFNRSVDIIKHWPPQLHMFFTRNCSRSPSPGRAPSIAASKNFRLIRGSLFLKLRSTSRRPSQLFFVKRRRSGVMRNAEYENTTHGFG</sequence>
<accession>A0A4C1YIM1</accession>
<proteinExistence type="predicted"/>
<dbReference type="AlphaFoldDB" id="A0A4C1YIM1"/>
<reference evidence="1 2" key="1">
    <citation type="journal article" date="2019" name="Commun. Biol.">
        <title>The bagworm genome reveals a unique fibroin gene that provides high tensile strength.</title>
        <authorList>
            <person name="Kono N."/>
            <person name="Nakamura H."/>
            <person name="Ohtoshi R."/>
            <person name="Tomita M."/>
            <person name="Numata K."/>
            <person name="Arakawa K."/>
        </authorList>
    </citation>
    <scope>NUCLEOTIDE SEQUENCE [LARGE SCALE GENOMIC DNA]</scope>
</reference>
<protein>
    <submittedName>
        <fullName evidence="1">Uncharacterized protein</fullName>
    </submittedName>
</protein>